<keyword evidence="7" id="KW-0539">Nucleus</keyword>
<dbReference type="EMBL" id="KN832870">
    <property type="protein sequence ID" value="KIN09119.1"/>
    <property type="molecule type" value="Genomic_DNA"/>
</dbReference>
<reference evidence="11 12" key="1">
    <citation type="submission" date="2014-04" db="EMBL/GenBank/DDBJ databases">
        <authorList>
            <consortium name="DOE Joint Genome Institute"/>
            <person name="Kuo A."/>
            <person name="Martino E."/>
            <person name="Perotto S."/>
            <person name="Kohler A."/>
            <person name="Nagy L.G."/>
            <person name="Floudas D."/>
            <person name="Copeland A."/>
            <person name="Barry K.W."/>
            <person name="Cichocki N."/>
            <person name="Veneault-Fourrey C."/>
            <person name="LaButti K."/>
            <person name="Lindquist E.A."/>
            <person name="Lipzen A."/>
            <person name="Lundell T."/>
            <person name="Morin E."/>
            <person name="Murat C."/>
            <person name="Sun H."/>
            <person name="Tunlid A."/>
            <person name="Henrissat B."/>
            <person name="Grigoriev I.V."/>
            <person name="Hibbett D.S."/>
            <person name="Martin F."/>
            <person name="Nordberg H.P."/>
            <person name="Cantor M.N."/>
            <person name="Hua S.X."/>
        </authorList>
    </citation>
    <scope>NUCLEOTIDE SEQUENCE [LARGE SCALE GENOMIC DNA]</scope>
    <source>
        <strain evidence="11 12">Zn</strain>
    </source>
</reference>
<dbReference type="CDD" id="cd14688">
    <property type="entry name" value="bZIP_YAP"/>
    <property type="match status" value="1"/>
</dbReference>
<dbReference type="STRING" id="913774.A0A0C3DCR2"/>
<evidence type="ECO:0000313" key="12">
    <source>
        <dbReference type="Proteomes" id="UP000054321"/>
    </source>
</evidence>
<reference evidence="12" key="2">
    <citation type="submission" date="2015-01" db="EMBL/GenBank/DDBJ databases">
        <title>Evolutionary Origins and Diversification of the Mycorrhizal Mutualists.</title>
        <authorList>
            <consortium name="DOE Joint Genome Institute"/>
            <consortium name="Mycorrhizal Genomics Consortium"/>
            <person name="Kohler A."/>
            <person name="Kuo A."/>
            <person name="Nagy L.G."/>
            <person name="Floudas D."/>
            <person name="Copeland A."/>
            <person name="Barry K.W."/>
            <person name="Cichocki N."/>
            <person name="Veneault-Fourrey C."/>
            <person name="LaButti K."/>
            <person name="Lindquist E.A."/>
            <person name="Lipzen A."/>
            <person name="Lundell T."/>
            <person name="Morin E."/>
            <person name="Murat C."/>
            <person name="Riley R."/>
            <person name="Ohm R."/>
            <person name="Sun H."/>
            <person name="Tunlid A."/>
            <person name="Henrissat B."/>
            <person name="Grigoriev I.V."/>
            <person name="Hibbett D.S."/>
            <person name="Martin F."/>
        </authorList>
    </citation>
    <scope>NUCLEOTIDE SEQUENCE [LARGE SCALE GENOMIC DNA]</scope>
    <source>
        <strain evidence="12">Zn</strain>
    </source>
</reference>
<comment type="similarity">
    <text evidence="3">Belongs to the bZIP family.</text>
</comment>
<dbReference type="InterPro" id="IPR004827">
    <property type="entry name" value="bZIP"/>
</dbReference>
<dbReference type="AlphaFoldDB" id="A0A0C3DCR2"/>
<dbReference type="SUPFAM" id="SSF57959">
    <property type="entry name" value="Leucine zipper domain"/>
    <property type="match status" value="1"/>
</dbReference>
<dbReference type="InterPro" id="IPR050936">
    <property type="entry name" value="AP-1-like"/>
</dbReference>
<dbReference type="Proteomes" id="UP000054321">
    <property type="component" value="Unassembled WGS sequence"/>
</dbReference>
<comment type="function">
    <text evidence="1">Putative transcription factor.</text>
</comment>
<proteinExistence type="inferred from homology"/>
<dbReference type="GO" id="GO:0001228">
    <property type="term" value="F:DNA-binding transcription activator activity, RNA polymerase II-specific"/>
    <property type="evidence" value="ECO:0007669"/>
    <property type="project" value="TreeGrafter"/>
</dbReference>
<dbReference type="Gene3D" id="1.20.5.170">
    <property type="match status" value="1"/>
</dbReference>
<dbReference type="InParanoid" id="A0A0C3DCR2"/>
<keyword evidence="5" id="KW-0238">DNA-binding</keyword>
<dbReference type="GO" id="GO:0090575">
    <property type="term" value="C:RNA polymerase II transcription regulator complex"/>
    <property type="evidence" value="ECO:0007669"/>
    <property type="project" value="TreeGrafter"/>
</dbReference>
<evidence type="ECO:0000256" key="5">
    <source>
        <dbReference type="ARBA" id="ARBA00023125"/>
    </source>
</evidence>
<dbReference type="PROSITE" id="PS50217">
    <property type="entry name" value="BZIP"/>
    <property type="match status" value="1"/>
</dbReference>
<feature type="domain" description="BZIP" evidence="10">
    <location>
        <begin position="57"/>
        <end position="115"/>
    </location>
</feature>
<evidence type="ECO:0000256" key="4">
    <source>
        <dbReference type="ARBA" id="ARBA00023015"/>
    </source>
</evidence>
<protein>
    <recommendedName>
        <fullName evidence="8">Putative transcription factor kapC</fullName>
    </recommendedName>
</protein>
<evidence type="ECO:0000256" key="1">
    <source>
        <dbReference type="ARBA" id="ARBA00004049"/>
    </source>
</evidence>
<dbReference type="PROSITE" id="PS00036">
    <property type="entry name" value="BZIP_BASIC"/>
    <property type="match status" value="1"/>
</dbReference>
<evidence type="ECO:0000256" key="3">
    <source>
        <dbReference type="ARBA" id="ARBA00007163"/>
    </source>
</evidence>
<evidence type="ECO:0000256" key="8">
    <source>
        <dbReference type="ARBA" id="ARBA00044067"/>
    </source>
</evidence>
<sequence>MQYSCPVQDPVSAATTGVIPVELFPAELDIEGLYESPSRRRGDNQSGKVIPAHVHSRRRAQNRASQRAFRERKEKLRKEMEDKLIDLQGRHSELARSYMTLEFEYSVVKQELETIRSKYENVCPFPRNHIVNIEEWDAPRANISGPLLIGVSKFYYELEEGREQKG</sequence>
<evidence type="ECO:0000259" key="10">
    <source>
        <dbReference type="PROSITE" id="PS50217"/>
    </source>
</evidence>
<evidence type="ECO:0000313" key="11">
    <source>
        <dbReference type="EMBL" id="KIN09119.1"/>
    </source>
</evidence>
<dbReference type="SMART" id="SM00338">
    <property type="entry name" value="BRLZ"/>
    <property type="match status" value="1"/>
</dbReference>
<feature type="region of interest" description="Disordered" evidence="9">
    <location>
        <begin position="35"/>
        <end position="75"/>
    </location>
</feature>
<evidence type="ECO:0000256" key="7">
    <source>
        <dbReference type="ARBA" id="ARBA00023242"/>
    </source>
</evidence>
<evidence type="ECO:0000256" key="6">
    <source>
        <dbReference type="ARBA" id="ARBA00023163"/>
    </source>
</evidence>
<dbReference type="InterPro" id="IPR046347">
    <property type="entry name" value="bZIP_sf"/>
</dbReference>
<keyword evidence="6" id="KW-0804">Transcription</keyword>
<evidence type="ECO:0000256" key="9">
    <source>
        <dbReference type="SAM" id="MobiDB-lite"/>
    </source>
</evidence>
<dbReference type="GO" id="GO:0000976">
    <property type="term" value="F:transcription cis-regulatory region binding"/>
    <property type="evidence" value="ECO:0007669"/>
    <property type="project" value="InterPro"/>
</dbReference>
<dbReference type="HOGENOM" id="CLU_1696551_0_0_1"/>
<evidence type="ECO:0000256" key="2">
    <source>
        <dbReference type="ARBA" id="ARBA00004123"/>
    </source>
</evidence>
<comment type="subcellular location">
    <subcellularLocation>
        <location evidence="2">Nucleus</location>
    </subcellularLocation>
</comment>
<keyword evidence="4" id="KW-0805">Transcription regulation</keyword>
<dbReference type="PANTHER" id="PTHR40621:SF11">
    <property type="entry name" value="TRANSCRIPTION FACTOR KAPC-RELATED"/>
    <property type="match status" value="1"/>
</dbReference>
<gene>
    <name evidence="11" type="ORF">OIDMADRAFT_111681</name>
</gene>
<organism evidence="11 12">
    <name type="scientific">Oidiodendron maius (strain Zn)</name>
    <dbReference type="NCBI Taxonomy" id="913774"/>
    <lineage>
        <taxon>Eukaryota</taxon>
        <taxon>Fungi</taxon>
        <taxon>Dikarya</taxon>
        <taxon>Ascomycota</taxon>
        <taxon>Pezizomycotina</taxon>
        <taxon>Leotiomycetes</taxon>
        <taxon>Leotiomycetes incertae sedis</taxon>
        <taxon>Myxotrichaceae</taxon>
        <taxon>Oidiodendron</taxon>
    </lineage>
</organism>
<keyword evidence="12" id="KW-1185">Reference proteome</keyword>
<name>A0A0C3DCR2_OIDMZ</name>
<dbReference type="PANTHER" id="PTHR40621">
    <property type="entry name" value="TRANSCRIPTION FACTOR KAPC-RELATED"/>
    <property type="match status" value="1"/>
</dbReference>
<accession>A0A0C3DCR2</accession>